<proteinExistence type="inferred from homology"/>
<dbReference type="STRING" id="195883.A0A482XSD2"/>
<protein>
    <recommendedName>
        <fullName evidence="2 7">Inositol-pentakisphosphate 2-kinase</fullName>
        <ecNumber evidence="2 7">2.7.1.158</ecNumber>
    </recommendedName>
</protein>
<dbReference type="EMBL" id="QKKF02001039">
    <property type="protein sequence ID" value="RZF48736.1"/>
    <property type="molecule type" value="Genomic_DNA"/>
</dbReference>
<keyword evidence="5 7" id="KW-0418">Kinase</keyword>
<dbReference type="GO" id="GO:0005634">
    <property type="term" value="C:nucleus"/>
    <property type="evidence" value="ECO:0007669"/>
    <property type="project" value="TreeGrafter"/>
</dbReference>
<dbReference type="GO" id="GO:0032958">
    <property type="term" value="P:inositol phosphate biosynthetic process"/>
    <property type="evidence" value="ECO:0007669"/>
    <property type="project" value="TreeGrafter"/>
</dbReference>
<comment type="caution">
    <text evidence="8">The sequence shown here is derived from an EMBL/GenBank/DDBJ whole genome shotgun (WGS) entry which is preliminary data.</text>
</comment>
<dbReference type="SMR" id="A0A482XSD2"/>
<evidence type="ECO:0000313" key="8">
    <source>
        <dbReference type="EMBL" id="RZF48736.1"/>
    </source>
</evidence>
<evidence type="ECO:0000256" key="5">
    <source>
        <dbReference type="ARBA" id="ARBA00022777"/>
    </source>
</evidence>
<organism evidence="8 9">
    <name type="scientific">Laodelphax striatellus</name>
    <name type="common">Small brown planthopper</name>
    <name type="synonym">Delphax striatella</name>
    <dbReference type="NCBI Taxonomy" id="195883"/>
    <lineage>
        <taxon>Eukaryota</taxon>
        <taxon>Metazoa</taxon>
        <taxon>Ecdysozoa</taxon>
        <taxon>Arthropoda</taxon>
        <taxon>Hexapoda</taxon>
        <taxon>Insecta</taxon>
        <taxon>Pterygota</taxon>
        <taxon>Neoptera</taxon>
        <taxon>Paraneoptera</taxon>
        <taxon>Hemiptera</taxon>
        <taxon>Auchenorrhyncha</taxon>
        <taxon>Fulgoroidea</taxon>
        <taxon>Delphacidae</taxon>
        <taxon>Criomorphinae</taxon>
        <taxon>Laodelphax</taxon>
    </lineage>
</organism>
<comment type="function">
    <text evidence="7">Phosphorylates Ins(1,3,4,5,6)P5 at position 2 to form Ins(1,2,3,4,5,6)P6 (InsP6 or phytate).</text>
</comment>
<comment type="similarity">
    <text evidence="1">Belongs to the IPK1 type 2 family.</text>
</comment>
<sequence>MQPEIMGNWPELNEQPILTLDLKKRNWRYRGEGNANLVLALPDECLVLRFHKYDREKTFSERERIEEFERALQEALFCHTVMVPLIGRAYIRPPKLAIIDQSELQSLENILDQYQPAHRRHKGIKFGNVAIYPDYTMLPQQSEKIVQDVINMNDVLRSEVTCEDQSLLNNSLFRTTKKIKLHRIVVSDASAPSNENELTLQEHFDIPLSGLGVISFKRSKLNQTKSSTFCVEIKPKQGWIPYVDRSKPKCTYCLTQYLKLTEGNIDQISEYCPLDLFSGDVKRMRKAIKALLMQPQNNLKIFKDGDLIYSDSVQTDLTNILKEMFQETSSILHLENFDRAMEKFSDLVHQVLTSDGTDGDAGLQVEDLDGTAIPNLATDPLITTQEAADAGLSCKWSSLPLPENCVLDRILKIQQLQQFGIEDVYGMYRNIGPAPHDYAYVKSLCNQREPKKLILNPIQRYLLATTAKDCSILIAFRQLSNDDSYCVADKILTDSDGHRFVWNVGVSDLDPKPISCIEKHWKRNTNVLSAYNRYVKSM</sequence>
<dbReference type="Pfam" id="PF06090">
    <property type="entry name" value="Ins_P5_2-kin"/>
    <property type="match status" value="1"/>
</dbReference>
<keyword evidence="6 7" id="KW-0067">ATP-binding</keyword>
<dbReference type="GO" id="GO:0035299">
    <property type="term" value="F:inositol-1,3,4,5,6-pentakisphosphate 2-kinase activity"/>
    <property type="evidence" value="ECO:0007669"/>
    <property type="project" value="UniProtKB-EC"/>
</dbReference>
<evidence type="ECO:0000256" key="2">
    <source>
        <dbReference type="ARBA" id="ARBA00012023"/>
    </source>
</evidence>
<dbReference type="OrthoDB" id="272370at2759"/>
<dbReference type="PANTHER" id="PTHR14456:SF2">
    <property type="entry name" value="INOSITOL-PENTAKISPHOSPHATE 2-KINASE"/>
    <property type="match status" value="1"/>
</dbReference>
<dbReference type="Proteomes" id="UP000291343">
    <property type="component" value="Unassembled WGS sequence"/>
</dbReference>
<evidence type="ECO:0000256" key="4">
    <source>
        <dbReference type="ARBA" id="ARBA00022741"/>
    </source>
</evidence>
<evidence type="ECO:0000313" key="9">
    <source>
        <dbReference type="Proteomes" id="UP000291343"/>
    </source>
</evidence>
<keyword evidence="4 7" id="KW-0547">Nucleotide-binding</keyword>
<dbReference type="InterPro" id="IPR009286">
    <property type="entry name" value="Ins_P5_2-kin"/>
</dbReference>
<name>A0A482XSD2_LAOST</name>
<dbReference type="InterPro" id="IPR043001">
    <property type="entry name" value="IP5_2-K_N_lobe"/>
</dbReference>
<keyword evidence="9" id="KW-1185">Reference proteome</keyword>
<reference evidence="8 9" key="1">
    <citation type="journal article" date="2017" name="Gigascience">
        <title>Genome sequence of the small brown planthopper, Laodelphax striatellus.</title>
        <authorList>
            <person name="Zhu J."/>
            <person name="Jiang F."/>
            <person name="Wang X."/>
            <person name="Yang P."/>
            <person name="Bao Y."/>
            <person name="Zhao W."/>
            <person name="Wang W."/>
            <person name="Lu H."/>
            <person name="Wang Q."/>
            <person name="Cui N."/>
            <person name="Li J."/>
            <person name="Chen X."/>
            <person name="Luo L."/>
            <person name="Yu J."/>
            <person name="Kang L."/>
            <person name="Cui F."/>
        </authorList>
    </citation>
    <scope>NUCLEOTIDE SEQUENCE [LARGE SCALE GENOMIC DNA]</scope>
    <source>
        <strain evidence="8">Lst14</strain>
    </source>
</reference>
<dbReference type="AlphaFoldDB" id="A0A482XSD2"/>
<evidence type="ECO:0000256" key="7">
    <source>
        <dbReference type="RuleBase" id="RU364126"/>
    </source>
</evidence>
<comment type="domain">
    <text evidence="7">The EXKPK motif is conserved in inositol-pentakisphosphate 2-kinases of both family 1 and 2.</text>
</comment>
<comment type="catalytic activity">
    <reaction evidence="7">
        <text>1D-myo-inositol 1,3,4,5,6-pentakisphosphate + ATP = 1D-myo-inositol hexakisphosphate + ADP + H(+)</text>
        <dbReference type="Rhea" id="RHEA:20313"/>
        <dbReference type="ChEBI" id="CHEBI:15378"/>
        <dbReference type="ChEBI" id="CHEBI:30616"/>
        <dbReference type="ChEBI" id="CHEBI:57733"/>
        <dbReference type="ChEBI" id="CHEBI:58130"/>
        <dbReference type="ChEBI" id="CHEBI:456216"/>
        <dbReference type="EC" id="2.7.1.158"/>
    </reaction>
</comment>
<evidence type="ECO:0000256" key="6">
    <source>
        <dbReference type="ARBA" id="ARBA00022840"/>
    </source>
</evidence>
<dbReference type="InParanoid" id="A0A482XSD2"/>
<evidence type="ECO:0000256" key="3">
    <source>
        <dbReference type="ARBA" id="ARBA00022679"/>
    </source>
</evidence>
<dbReference type="EC" id="2.7.1.158" evidence="2 7"/>
<evidence type="ECO:0000256" key="1">
    <source>
        <dbReference type="ARBA" id="ARBA00007229"/>
    </source>
</evidence>
<dbReference type="GO" id="GO:0005524">
    <property type="term" value="F:ATP binding"/>
    <property type="evidence" value="ECO:0007669"/>
    <property type="project" value="UniProtKB-KW"/>
</dbReference>
<gene>
    <name evidence="8" type="ORF">LSTR_LSTR013820</name>
</gene>
<accession>A0A482XSD2</accession>
<dbReference type="FunCoup" id="A0A482XSD2">
    <property type="interactions" value="212"/>
</dbReference>
<keyword evidence="3 7" id="KW-0808">Transferase</keyword>
<dbReference type="PANTHER" id="PTHR14456">
    <property type="entry name" value="INOSITOL POLYPHOSPHATE KINASE 1"/>
    <property type="match status" value="1"/>
</dbReference>
<dbReference type="Gene3D" id="3.30.200.110">
    <property type="entry name" value="Inositol-pentakisphosphate 2-kinase, N-lobe"/>
    <property type="match status" value="1"/>
</dbReference>